<dbReference type="EMBL" id="CP009788">
    <property type="protein sequence ID" value="AJE02286.1"/>
    <property type="molecule type" value="Genomic_DNA"/>
</dbReference>
<protein>
    <recommendedName>
        <fullName evidence="11">Molybdopterin molybdenumtransferase</fullName>
        <ecNumber evidence="11">2.10.1.1</ecNumber>
    </recommendedName>
</protein>
<evidence type="ECO:0000256" key="9">
    <source>
        <dbReference type="ARBA" id="ARBA00023150"/>
    </source>
</evidence>
<evidence type="ECO:0000256" key="7">
    <source>
        <dbReference type="ARBA" id="ARBA00022723"/>
    </source>
</evidence>
<comment type="catalytic activity">
    <reaction evidence="10">
        <text>adenylyl-molybdopterin + molybdate = Mo-molybdopterin + AMP + H(+)</text>
        <dbReference type="Rhea" id="RHEA:35047"/>
        <dbReference type="ChEBI" id="CHEBI:15378"/>
        <dbReference type="ChEBI" id="CHEBI:36264"/>
        <dbReference type="ChEBI" id="CHEBI:62727"/>
        <dbReference type="ChEBI" id="CHEBI:71302"/>
        <dbReference type="ChEBI" id="CHEBI:456215"/>
        <dbReference type="EC" id="2.10.1.1"/>
    </reaction>
</comment>
<keyword evidence="8 11" id="KW-0460">Magnesium</keyword>
<organism evidence="13 14">
    <name type="scientific">Geobacter pickeringii</name>
    <dbReference type="NCBI Taxonomy" id="345632"/>
    <lineage>
        <taxon>Bacteria</taxon>
        <taxon>Pseudomonadati</taxon>
        <taxon>Thermodesulfobacteriota</taxon>
        <taxon>Desulfuromonadia</taxon>
        <taxon>Geobacterales</taxon>
        <taxon>Geobacteraceae</taxon>
        <taxon>Geobacter</taxon>
    </lineage>
</organism>
<keyword evidence="6 11" id="KW-0808">Transferase</keyword>
<dbReference type="AlphaFoldDB" id="A0A0B5BDY3"/>
<evidence type="ECO:0000256" key="3">
    <source>
        <dbReference type="ARBA" id="ARBA00005046"/>
    </source>
</evidence>
<dbReference type="GO" id="GO:0005829">
    <property type="term" value="C:cytosol"/>
    <property type="evidence" value="ECO:0007669"/>
    <property type="project" value="TreeGrafter"/>
</dbReference>
<evidence type="ECO:0000256" key="2">
    <source>
        <dbReference type="ARBA" id="ARBA00002901"/>
    </source>
</evidence>
<dbReference type="Pfam" id="PF03454">
    <property type="entry name" value="MoeA_C"/>
    <property type="match status" value="1"/>
</dbReference>
<gene>
    <name evidence="13" type="ORF">GPICK_01855</name>
</gene>
<dbReference type="SUPFAM" id="SSF53218">
    <property type="entry name" value="Molybdenum cofactor biosynthesis proteins"/>
    <property type="match status" value="1"/>
</dbReference>
<dbReference type="GO" id="GO:0061599">
    <property type="term" value="F:molybdopterin molybdotransferase activity"/>
    <property type="evidence" value="ECO:0007669"/>
    <property type="project" value="UniProtKB-UniRule"/>
</dbReference>
<dbReference type="CDD" id="cd00887">
    <property type="entry name" value="MoeA"/>
    <property type="match status" value="1"/>
</dbReference>
<dbReference type="InterPro" id="IPR008284">
    <property type="entry name" value="MoCF_biosynth_CS"/>
</dbReference>
<dbReference type="InterPro" id="IPR038987">
    <property type="entry name" value="MoeA-like"/>
</dbReference>
<comment type="cofactor">
    <cofactor evidence="1 11">
        <name>Mg(2+)</name>
        <dbReference type="ChEBI" id="CHEBI:18420"/>
    </cofactor>
</comment>
<evidence type="ECO:0000259" key="12">
    <source>
        <dbReference type="SMART" id="SM00852"/>
    </source>
</evidence>
<dbReference type="STRING" id="345632.GPICK_01855"/>
<dbReference type="HOGENOM" id="CLU_010186_7_2_7"/>
<evidence type="ECO:0000313" key="14">
    <source>
        <dbReference type="Proteomes" id="UP000057609"/>
    </source>
</evidence>
<dbReference type="GO" id="GO:0006777">
    <property type="term" value="P:Mo-molybdopterin cofactor biosynthetic process"/>
    <property type="evidence" value="ECO:0007669"/>
    <property type="project" value="UniProtKB-UniRule"/>
</dbReference>
<evidence type="ECO:0000256" key="11">
    <source>
        <dbReference type="RuleBase" id="RU365090"/>
    </source>
</evidence>
<evidence type="ECO:0000256" key="8">
    <source>
        <dbReference type="ARBA" id="ARBA00022842"/>
    </source>
</evidence>
<evidence type="ECO:0000256" key="10">
    <source>
        <dbReference type="ARBA" id="ARBA00047317"/>
    </source>
</evidence>
<dbReference type="SUPFAM" id="SSF63882">
    <property type="entry name" value="MoeA N-terminal region -like"/>
    <property type="match status" value="1"/>
</dbReference>
<comment type="function">
    <text evidence="2 11">Catalyzes the insertion of molybdate into adenylated molybdopterin with the concomitant release of AMP.</text>
</comment>
<name>A0A0B5BDY3_9BACT</name>
<dbReference type="Pfam" id="PF03453">
    <property type="entry name" value="MoeA_N"/>
    <property type="match status" value="1"/>
</dbReference>
<dbReference type="UniPathway" id="UPA00344"/>
<evidence type="ECO:0000256" key="6">
    <source>
        <dbReference type="ARBA" id="ARBA00022679"/>
    </source>
</evidence>
<dbReference type="KEGG" id="gpi:GPICK_01855"/>
<proteinExistence type="inferred from homology"/>
<keyword evidence="9 11" id="KW-0501">Molybdenum cofactor biosynthesis</keyword>
<dbReference type="Gene3D" id="3.40.980.10">
    <property type="entry name" value="MoaB/Mog-like domain"/>
    <property type="match status" value="1"/>
</dbReference>
<feature type="domain" description="MoaB/Mog" evidence="12">
    <location>
        <begin position="173"/>
        <end position="310"/>
    </location>
</feature>
<reference evidence="13 14" key="1">
    <citation type="journal article" date="2015" name="Genome Announc.">
        <title>Complete Genome of Geobacter pickeringii G13T, a Metal-Reducing Isolate from Sedimentary Kaolin Deposits.</title>
        <authorList>
            <person name="Badalamenti J.P."/>
            <person name="Bond D.R."/>
        </authorList>
    </citation>
    <scope>NUCLEOTIDE SEQUENCE [LARGE SCALE GENOMIC DNA]</scope>
    <source>
        <strain evidence="13 14">G13</strain>
    </source>
</reference>
<comment type="pathway">
    <text evidence="3 11">Cofactor biosynthesis; molybdopterin biosynthesis.</text>
</comment>
<dbReference type="Pfam" id="PF00994">
    <property type="entry name" value="MoCF_biosynth"/>
    <property type="match status" value="1"/>
</dbReference>
<dbReference type="FunFam" id="3.40.980.10:FF:000004">
    <property type="entry name" value="Molybdopterin molybdenumtransferase"/>
    <property type="match status" value="1"/>
</dbReference>
<dbReference type="SUPFAM" id="SSF63867">
    <property type="entry name" value="MoeA C-terminal domain-like"/>
    <property type="match status" value="1"/>
</dbReference>
<dbReference type="Proteomes" id="UP000057609">
    <property type="component" value="Chromosome"/>
</dbReference>
<dbReference type="RefSeq" id="WP_039740035.1">
    <property type="nucleotide sequence ID" value="NZ_CP009788.1"/>
</dbReference>
<dbReference type="SMART" id="SM00852">
    <property type="entry name" value="MoCF_biosynth"/>
    <property type="match status" value="1"/>
</dbReference>
<dbReference type="Gene3D" id="2.170.190.11">
    <property type="entry name" value="Molybdopterin biosynthesis moea protein, domain 3"/>
    <property type="match status" value="1"/>
</dbReference>
<evidence type="ECO:0000256" key="4">
    <source>
        <dbReference type="ARBA" id="ARBA00010763"/>
    </source>
</evidence>
<dbReference type="Gene3D" id="3.90.105.10">
    <property type="entry name" value="Molybdopterin biosynthesis moea protein, domain 2"/>
    <property type="match status" value="1"/>
</dbReference>
<evidence type="ECO:0000313" key="13">
    <source>
        <dbReference type="EMBL" id="AJE02286.1"/>
    </source>
</evidence>
<dbReference type="PROSITE" id="PS01079">
    <property type="entry name" value="MOCF_BIOSYNTHESIS_2"/>
    <property type="match status" value="1"/>
</dbReference>
<evidence type="ECO:0000256" key="1">
    <source>
        <dbReference type="ARBA" id="ARBA00001946"/>
    </source>
</evidence>
<dbReference type="NCBIfam" id="TIGR00177">
    <property type="entry name" value="molyb_syn"/>
    <property type="match status" value="1"/>
</dbReference>
<keyword evidence="14" id="KW-1185">Reference proteome</keyword>
<comment type="similarity">
    <text evidence="4 11">Belongs to the MoeA family.</text>
</comment>
<dbReference type="InterPro" id="IPR005111">
    <property type="entry name" value="MoeA_C_domain_IV"/>
</dbReference>
<dbReference type="EC" id="2.10.1.1" evidence="11"/>
<dbReference type="PANTHER" id="PTHR10192">
    <property type="entry name" value="MOLYBDOPTERIN BIOSYNTHESIS PROTEIN"/>
    <property type="match status" value="1"/>
</dbReference>
<dbReference type="GO" id="GO:0046872">
    <property type="term" value="F:metal ion binding"/>
    <property type="evidence" value="ECO:0007669"/>
    <property type="project" value="UniProtKB-UniRule"/>
</dbReference>
<dbReference type="InterPro" id="IPR005110">
    <property type="entry name" value="MoeA_linker/N"/>
</dbReference>
<accession>A0A0B5BDY3</accession>
<dbReference type="InterPro" id="IPR036425">
    <property type="entry name" value="MoaB/Mog-like_dom_sf"/>
</dbReference>
<dbReference type="InterPro" id="IPR036135">
    <property type="entry name" value="MoeA_linker/N_sf"/>
</dbReference>
<dbReference type="InterPro" id="IPR036688">
    <property type="entry name" value="MoeA_C_domain_IV_sf"/>
</dbReference>
<keyword evidence="7 11" id="KW-0479">Metal-binding</keyword>
<dbReference type="NCBIfam" id="NF045515">
    <property type="entry name" value="Glp_gephyrin"/>
    <property type="match status" value="1"/>
</dbReference>
<keyword evidence="5 11" id="KW-0500">Molybdenum</keyword>
<dbReference type="PANTHER" id="PTHR10192:SF5">
    <property type="entry name" value="GEPHYRIN"/>
    <property type="match status" value="1"/>
</dbReference>
<evidence type="ECO:0000256" key="5">
    <source>
        <dbReference type="ARBA" id="ARBA00022505"/>
    </source>
</evidence>
<dbReference type="InterPro" id="IPR001453">
    <property type="entry name" value="MoaB/Mog_dom"/>
</dbReference>
<dbReference type="Gene3D" id="2.40.340.10">
    <property type="entry name" value="MoeA, C-terminal, domain IV"/>
    <property type="match status" value="1"/>
</dbReference>
<sequence length="407" mass="42747">MVSIEEAQALILSRVAPLGAEEVPLLAALGRISAEDAVAPWDIPSADNSAMDGYAFALDSLADGRLTVCDFVPAGVTRSEPVPAGCAVKIMTGAPLPPGCDTVVPVEDVEDDGDAIRLRGEARRGDHIRRRGEEVTDGSVVVAAGNLLRPQEIGLLASLGRTTAPVFRRARAAVLATGDELLQPGSIPEAGKIINSNSSSIAAQLLDAGAEPLMLGIARDDREVTRRKVGEGLQADLLITTGGVSVGDRDFVREALADLGGELLFWKVNMKPGKPVAFAVVGGKPVFALPGNPVAAMVAFEQFVRPALLKMAGHGRLFRPVVRGTLTETVKNRGDRPHLVRVAVRLEAGRYLLATTGDQGSARLTSLTSGNGLVKIPAGRTFAAGDEVEVQLLDRHFELGTGTDETR</sequence>
<dbReference type="OrthoDB" id="9804758at2"/>